<feature type="domain" description="C2H2-type" evidence="13">
    <location>
        <begin position="450"/>
        <end position="477"/>
    </location>
</feature>
<dbReference type="SMART" id="SM00355">
    <property type="entry name" value="ZnF_C2H2"/>
    <property type="match status" value="7"/>
</dbReference>
<dbReference type="Pfam" id="PF00096">
    <property type="entry name" value="zf-C2H2"/>
    <property type="match status" value="6"/>
</dbReference>
<evidence type="ECO:0000256" key="5">
    <source>
        <dbReference type="ARBA" id="ARBA00022771"/>
    </source>
</evidence>
<dbReference type="FunFam" id="3.30.160.60:FF:000384">
    <property type="entry name" value="Zinc finger protein 550"/>
    <property type="match status" value="1"/>
</dbReference>
<keyword evidence="4" id="KW-0677">Repeat</keyword>
<feature type="domain" description="C2H2-type" evidence="13">
    <location>
        <begin position="422"/>
        <end position="449"/>
    </location>
</feature>
<dbReference type="GO" id="GO:0000981">
    <property type="term" value="F:DNA-binding transcription factor activity, RNA polymerase II-specific"/>
    <property type="evidence" value="ECO:0007669"/>
    <property type="project" value="TreeGrafter"/>
</dbReference>
<sequence length="560" mass="63451">MSSVEMLRALVVQRQSLAAEEICELFKRTLSEQRDGGFSAGKENLQTRGVDSHLTTTAPSNSAEIQKVIVGDQVPFKRLEWSPHACQEAPESHHIKEEQEELQSNQQNKQLPVRSEDDEEKTQPSHQERAVKEIKTEADEEDCEESEVTKRMRVLVKQRLTAAVEEIFGLFETSLAEYEEKIRGFQKMLEKAGVQVNNAVTSQSVIKEEDPSEQHKWTPTPDKEVQKLPYIKEEEEDVWSCHQVERPQGQKDDISKLPFNVVTVVCEEEAQSSKIHQRQTDQARADGEGCGGSNKTSSSDYDTENSDDFSQGINQSQTGFETAERLPNMMTNTEGKPLSCFICGKGFSDKSNLRRHIRFHKGEKTYNCDFCEKTFTEKAYLKRHLRNHTGEKPFNCPICGKGFSGNIDLIRHVRTHTGEKPFSCSICGKVFSQHENLRRHERTHTGEKPFSCMVCSKGFTHKGALVVHMRIHTGEKPFSCSVCGKKYSEKGNLKKHMIVHTGERHFSCSICEKRFKYQSQVKNHKCSGESSTTEVHQLCGDPNSSDGIIVVQEAVKSENC</sequence>
<dbReference type="FunFam" id="3.30.160.60:FF:002343">
    <property type="entry name" value="Zinc finger protein 33A"/>
    <property type="match status" value="1"/>
</dbReference>
<keyword evidence="7" id="KW-0805">Transcription regulation</keyword>
<evidence type="ECO:0000259" key="13">
    <source>
        <dbReference type="PROSITE" id="PS50157"/>
    </source>
</evidence>
<dbReference type="AlphaFoldDB" id="A0AAV1F8P6"/>
<evidence type="ECO:0000256" key="9">
    <source>
        <dbReference type="ARBA" id="ARBA00023163"/>
    </source>
</evidence>
<dbReference type="GO" id="GO:0008270">
    <property type="term" value="F:zinc ion binding"/>
    <property type="evidence" value="ECO:0007669"/>
    <property type="project" value="UniProtKB-KW"/>
</dbReference>
<dbReference type="Proteomes" id="UP001178508">
    <property type="component" value="Chromosome 5"/>
</dbReference>
<keyword evidence="15" id="KW-1185">Reference proteome</keyword>
<feature type="region of interest" description="Disordered" evidence="12">
    <location>
        <begin position="270"/>
        <end position="314"/>
    </location>
</feature>
<keyword evidence="9" id="KW-0804">Transcription</keyword>
<evidence type="ECO:0000256" key="2">
    <source>
        <dbReference type="ARBA" id="ARBA00006991"/>
    </source>
</evidence>
<feature type="compositionally biased region" description="Low complexity" evidence="12">
    <location>
        <begin position="102"/>
        <end position="111"/>
    </location>
</feature>
<keyword evidence="5 11" id="KW-0863">Zinc-finger</keyword>
<evidence type="ECO:0000256" key="3">
    <source>
        <dbReference type="ARBA" id="ARBA00022723"/>
    </source>
</evidence>
<feature type="compositionally biased region" description="Basic and acidic residues" evidence="12">
    <location>
        <begin position="121"/>
        <end position="137"/>
    </location>
</feature>
<dbReference type="FunFam" id="3.30.160.60:FF:001480">
    <property type="entry name" value="Si:cabz01071911.3"/>
    <property type="match status" value="1"/>
</dbReference>
<name>A0AAV1F8P6_XYRNO</name>
<feature type="compositionally biased region" description="Basic and acidic residues" evidence="12">
    <location>
        <begin position="278"/>
        <end position="287"/>
    </location>
</feature>
<evidence type="ECO:0000256" key="10">
    <source>
        <dbReference type="ARBA" id="ARBA00023242"/>
    </source>
</evidence>
<dbReference type="InterPro" id="IPR013087">
    <property type="entry name" value="Znf_C2H2_type"/>
</dbReference>
<dbReference type="Gene3D" id="3.30.160.60">
    <property type="entry name" value="Classic Zinc Finger"/>
    <property type="match status" value="7"/>
</dbReference>
<dbReference type="Pfam" id="PF12874">
    <property type="entry name" value="zf-met"/>
    <property type="match status" value="1"/>
</dbReference>
<dbReference type="PROSITE" id="PS00028">
    <property type="entry name" value="ZINC_FINGER_C2H2_1"/>
    <property type="match status" value="6"/>
</dbReference>
<dbReference type="GO" id="GO:0000978">
    <property type="term" value="F:RNA polymerase II cis-regulatory region sequence-specific DNA binding"/>
    <property type="evidence" value="ECO:0007669"/>
    <property type="project" value="TreeGrafter"/>
</dbReference>
<feature type="compositionally biased region" description="Polar residues" evidence="12">
    <location>
        <begin position="44"/>
        <end position="59"/>
    </location>
</feature>
<evidence type="ECO:0000256" key="7">
    <source>
        <dbReference type="ARBA" id="ARBA00023015"/>
    </source>
</evidence>
<evidence type="ECO:0000256" key="11">
    <source>
        <dbReference type="PROSITE-ProRule" id="PRU00042"/>
    </source>
</evidence>
<protein>
    <submittedName>
        <fullName evidence="14">Oocyte zinc finger protein XlCOF22-like</fullName>
    </submittedName>
</protein>
<dbReference type="EMBL" id="OY660868">
    <property type="protein sequence ID" value="CAJ1057311.1"/>
    <property type="molecule type" value="Genomic_DNA"/>
</dbReference>
<evidence type="ECO:0000256" key="8">
    <source>
        <dbReference type="ARBA" id="ARBA00023125"/>
    </source>
</evidence>
<dbReference type="SUPFAM" id="SSF57667">
    <property type="entry name" value="beta-beta-alpha zinc fingers"/>
    <property type="match status" value="4"/>
</dbReference>
<evidence type="ECO:0000313" key="14">
    <source>
        <dbReference type="EMBL" id="CAJ1057311.1"/>
    </source>
</evidence>
<comment type="subcellular location">
    <subcellularLocation>
        <location evidence="1">Nucleus</location>
    </subcellularLocation>
</comment>
<organism evidence="14 15">
    <name type="scientific">Xyrichtys novacula</name>
    <name type="common">Pearly razorfish</name>
    <name type="synonym">Hemipteronotus novacula</name>
    <dbReference type="NCBI Taxonomy" id="13765"/>
    <lineage>
        <taxon>Eukaryota</taxon>
        <taxon>Metazoa</taxon>
        <taxon>Chordata</taxon>
        <taxon>Craniata</taxon>
        <taxon>Vertebrata</taxon>
        <taxon>Euteleostomi</taxon>
        <taxon>Actinopterygii</taxon>
        <taxon>Neopterygii</taxon>
        <taxon>Teleostei</taxon>
        <taxon>Neoteleostei</taxon>
        <taxon>Acanthomorphata</taxon>
        <taxon>Eupercaria</taxon>
        <taxon>Labriformes</taxon>
        <taxon>Labridae</taxon>
        <taxon>Xyrichtys</taxon>
    </lineage>
</organism>
<feature type="domain" description="C2H2-type" evidence="13">
    <location>
        <begin position="478"/>
        <end position="505"/>
    </location>
</feature>
<comment type="similarity">
    <text evidence="2">Belongs to the krueppel C2H2-type zinc-finger protein family.</text>
</comment>
<dbReference type="PANTHER" id="PTHR14003:SF23">
    <property type="entry name" value="ZINC FINGER PROTEIN 143"/>
    <property type="match status" value="1"/>
</dbReference>
<dbReference type="FunFam" id="3.30.160.60:FF:000446">
    <property type="entry name" value="Zinc finger protein"/>
    <property type="match status" value="1"/>
</dbReference>
<dbReference type="GO" id="GO:0000785">
    <property type="term" value="C:chromatin"/>
    <property type="evidence" value="ECO:0007669"/>
    <property type="project" value="TreeGrafter"/>
</dbReference>
<evidence type="ECO:0000256" key="12">
    <source>
        <dbReference type="SAM" id="MobiDB-lite"/>
    </source>
</evidence>
<keyword evidence="8" id="KW-0238">DNA-binding</keyword>
<dbReference type="InterPro" id="IPR036236">
    <property type="entry name" value="Znf_C2H2_sf"/>
</dbReference>
<evidence type="ECO:0000256" key="4">
    <source>
        <dbReference type="ARBA" id="ARBA00022737"/>
    </source>
</evidence>
<dbReference type="GO" id="GO:0005667">
    <property type="term" value="C:transcription regulator complex"/>
    <property type="evidence" value="ECO:0007669"/>
    <property type="project" value="TreeGrafter"/>
</dbReference>
<feature type="domain" description="C2H2-type" evidence="13">
    <location>
        <begin position="394"/>
        <end position="421"/>
    </location>
</feature>
<dbReference type="PROSITE" id="PS50157">
    <property type="entry name" value="ZINC_FINGER_C2H2_2"/>
    <property type="match status" value="6"/>
</dbReference>
<dbReference type="PANTHER" id="PTHR14003">
    <property type="entry name" value="TRANSCRIPTIONAL REPRESSOR PROTEIN YY"/>
    <property type="match status" value="1"/>
</dbReference>
<evidence type="ECO:0000256" key="6">
    <source>
        <dbReference type="ARBA" id="ARBA00022833"/>
    </source>
</evidence>
<proteinExistence type="inferred from homology"/>
<gene>
    <name evidence="14" type="ORF">XNOV1_A020447</name>
</gene>
<evidence type="ECO:0000313" key="15">
    <source>
        <dbReference type="Proteomes" id="UP001178508"/>
    </source>
</evidence>
<evidence type="ECO:0000256" key="1">
    <source>
        <dbReference type="ARBA" id="ARBA00004123"/>
    </source>
</evidence>
<dbReference type="FunFam" id="3.30.160.60:FF:000110">
    <property type="entry name" value="Zinc finger protein-like"/>
    <property type="match status" value="1"/>
</dbReference>
<feature type="domain" description="C2H2-type" evidence="13">
    <location>
        <begin position="338"/>
        <end position="365"/>
    </location>
</feature>
<keyword evidence="10" id="KW-0539">Nucleus</keyword>
<feature type="domain" description="C2H2-type" evidence="13">
    <location>
        <begin position="366"/>
        <end position="393"/>
    </location>
</feature>
<keyword evidence="6" id="KW-0862">Zinc</keyword>
<feature type="region of interest" description="Disordered" evidence="12">
    <location>
        <begin position="37"/>
        <end position="59"/>
    </location>
</feature>
<dbReference type="FunFam" id="3.30.160.60:FF:000744">
    <property type="entry name" value="zinc finger E-box-binding homeobox 1"/>
    <property type="match status" value="1"/>
</dbReference>
<accession>A0AAV1F8P6</accession>
<feature type="region of interest" description="Disordered" evidence="12">
    <location>
        <begin position="85"/>
        <end position="143"/>
    </location>
</feature>
<keyword evidence="3" id="KW-0479">Metal-binding</keyword>
<dbReference type="GO" id="GO:0031519">
    <property type="term" value="C:PcG protein complex"/>
    <property type="evidence" value="ECO:0007669"/>
    <property type="project" value="TreeGrafter"/>
</dbReference>
<reference evidence="14" key="1">
    <citation type="submission" date="2023-08" db="EMBL/GenBank/DDBJ databases">
        <authorList>
            <person name="Alioto T."/>
            <person name="Alioto T."/>
            <person name="Gomez Garrido J."/>
        </authorList>
    </citation>
    <scope>NUCLEOTIDE SEQUENCE</scope>
</reference>